<dbReference type="GO" id="GO:0022857">
    <property type="term" value="F:transmembrane transporter activity"/>
    <property type="evidence" value="ECO:0007669"/>
    <property type="project" value="TreeGrafter"/>
</dbReference>
<evidence type="ECO:0000256" key="5">
    <source>
        <dbReference type="ARBA" id="ARBA00023180"/>
    </source>
</evidence>
<dbReference type="Proteomes" id="UP001190700">
    <property type="component" value="Unassembled WGS sequence"/>
</dbReference>
<organism evidence="8 9">
    <name type="scientific">Cymbomonas tetramitiformis</name>
    <dbReference type="NCBI Taxonomy" id="36881"/>
    <lineage>
        <taxon>Eukaryota</taxon>
        <taxon>Viridiplantae</taxon>
        <taxon>Chlorophyta</taxon>
        <taxon>Pyramimonadophyceae</taxon>
        <taxon>Pyramimonadales</taxon>
        <taxon>Pyramimonadaceae</taxon>
        <taxon>Cymbomonas</taxon>
    </lineage>
</organism>
<evidence type="ECO:0000313" key="8">
    <source>
        <dbReference type="EMBL" id="KAK3244002.1"/>
    </source>
</evidence>
<evidence type="ECO:0000256" key="6">
    <source>
        <dbReference type="SAM" id="Phobius"/>
    </source>
</evidence>
<keyword evidence="9" id="KW-1185">Reference proteome</keyword>
<keyword evidence="3 6" id="KW-1133">Transmembrane helix</keyword>
<dbReference type="EMBL" id="LGRX02032440">
    <property type="protein sequence ID" value="KAK3244002.1"/>
    <property type="molecule type" value="Genomic_DNA"/>
</dbReference>
<gene>
    <name evidence="8" type="ORF">CYMTET_46370</name>
</gene>
<keyword evidence="4 6" id="KW-0472">Membrane</keyword>
<evidence type="ECO:0000256" key="7">
    <source>
        <dbReference type="SAM" id="SignalP"/>
    </source>
</evidence>
<evidence type="ECO:0000256" key="4">
    <source>
        <dbReference type="ARBA" id="ARBA00023136"/>
    </source>
</evidence>
<dbReference type="PANTHER" id="PTHR45951:SF3">
    <property type="entry name" value="PROTEIN DISPATCHED"/>
    <property type="match status" value="1"/>
</dbReference>
<protein>
    <submittedName>
        <fullName evidence="8">Uncharacterized protein</fullName>
    </submittedName>
</protein>
<feature type="chain" id="PRO_5041912393" evidence="7">
    <location>
        <begin position="32"/>
        <end position="415"/>
    </location>
</feature>
<dbReference type="GO" id="GO:0016020">
    <property type="term" value="C:membrane"/>
    <property type="evidence" value="ECO:0007669"/>
    <property type="project" value="UniProtKB-SubCell"/>
</dbReference>
<keyword evidence="2 6" id="KW-0812">Transmembrane</keyword>
<dbReference type="InterPro" id="IPR052081">
    <property type="entry name" value="Dispatched_Hh_regulator"/>
</dbReference>
<evidence type="ECO:0000256" key="2">
    <source>
        <dbReference type="ARBA" id="ARBA00022692"/>
    </source>
</evidence>
<accession>A0AAE0BYB5</accession>
<evidence type="ECO:0000313" key="9">
    <source>
        <dbReference type="Proteomes" id="UP001190700"/>
    </source>
</evidence>
<dbReference type="AlphaFoldDB" id="A0AAE0BYB5"/>
<keyword evidence="5" id="KW-0325">Glycoprotein</keyword>
<evidence type="ECO:0000256" key="3">
    <source>
        <dbReference type="ARBA" id="ARBA00022989"/>
    </source>
</evidence>
<reference evidence="8 9" key="1">
    <citation type="journal article" date="2015" name="Genome Biol. Evol.">
        <title>Comparative Genomics of a Bacterivorous Green Alga Reveals Evolutionary Causalities and Consequences of Phago-Mixotrophic Mode of Nutrition.</title>
        <authorList>
            <person name="Burns J.A."/>
            <person name="Paasch A."/>
            <person name="Narechania A."/>
            <person name="Kim E."/>
        </authorList>
    </citation>
    <scope>NUCLEOTIDE SEQUENCE [LARGE SCALE GENOMIC DNA]</scope>
    <source>
        <strain evidence="8 9">PLY_AMNH</strain>
    </source>
</reference>
<name>A0AAE0BYB5_9CHLO</name>
<sequence>MRAHRSRVLAASNYLIVMTLLPAALVLSGEARPRAASRPGPKEALYCPLEEEEAEEEDLSSDQGSAYNEALAGGRVEVGDATEHLARGKSAHSSGEAGGLWQLADGTSAHLEHMLRDRVAPLLYRYRWRLMVVTAVVAAVALGVVASSLRPEDEMPNLLPNDHYLQRIDFLLRSVFVSQLWTEVNVVFGVVGIDRTGVDPNAFEELGKPIWDPAFDIASPSSQEHILQVCSTLQEAAEELAFTPAAGRQTCFMQAFADHVVAHGHPFPVAEANFTREMGDWLLDPGRRFTSQIGWVDGNIKLAVARYYVNVNPLDATTAELRRLFTAWTQRLQEGVEVTTAADFRVFHTSTLWLRIGLEHSVMHSASLTPAISAVAAFVAVLVASRRLFVAVASTMTIGFVVISVLAVLIMWCAC</sequence>
<dbReference type="GO" id="GO:0007224">
    <property type="term" value="P:smoothened signaling pathway"/>
    <property type="evidence" value="ECO:0007669"/>
    <property type="project" value="TreeGrafter"/>
</dbReference>
<keyword evidence="7" id="KW-0732">Signal</keyword>
<feature type="transmembrane region" description="Helical" evidence="6">
    <location>
        <begin position="389"/>
        <end position="414"/>
    </location>
</feature>
<comment type="subcellular location">
    <subcellularLocation>
        <location evidence="1">Membrane</location>
        <topology evidence="1">Multi-pass membrane protein</topology>
    </subcellularLocation>
</comment>
<comment type="caution">
    <text evidence="8">The sequence shown here is derived from an EMBL/GenBank/DDBJ whole genome shotgun (WGS) entry which is preliminary data.</text>
</comment>
<feature type="transmembrane region" description="Helical" evidence="6">
    <location>
        <begin position="362"/>
        <end position="383"/>
    </location>
</feature>
<feature type="signal peptide" evidence="7">
    <location>
        <begin position="1"/>
        <end position="31"/>
    </location>
</feature>
<dbReference type="PANTHER" id="PTHR45951">
    <property type="entry name" value="PROTEIN DISPATCHED-RELATED"/>
    <property type="match status" value="1"/>
</dbReference>
<evidence type="ECO:0000256" key="1">
    <source>
        <dbReference type="ARBA" id="ARBA00004141"/>
    </source>
</evidence>
<proteinExistence type="predicted"/>
<feature type="transmembrane region" description="Helical" evidence="6">
    <location>
        <begin position="128"/>
        <end position="149"/>
    </location>
</feature>